<dbReference type="InterPro" id="IPR032687">
    <property type="entry name" value="AraC-type_N"/>
</dbReference>
<evidence type="ECO:0000256" key="3">
    <source>
        <dbReference type="ARBA" id="ARBA00023163"/>
    </source>
</evidence>
<keyword evidence="6" id="KW-1185">Reference proteome</keyword>
<dbReference type="Gene3D" id="1.10.10.60">
    <property type="entry name" value="Homeodomain-like"/>
    <property type="match status" value="1"/>
</dbReference>
<dbReference type="GO" id="GO:0005829">
    <property type="term" value="C:cytosol"/>
    <property type="evidence" value="ECO:0007669"/>
    <property type="project" value="TreeGrafter"/>
</dbReference>
<sequence length="341" mass="37869">MRTDRLSVIRISSQSIRIMCAVLRESNIDAAGVMAEAHVDPSVLTDPKAEIDGNTELQFQRAFIAVTRHIPGLWMRTGLRYRVMSYGPLGLAVLAAANVAEGLEVMGTFQALTFSLMFYCVEYQDGAPIALLADDSHAPEEYHEFLQERALGAVTMFLNDMQPPRFPIVRIESRLHRPPGWENCEAVLGAPVLFDAPTTRWVFAPGAGSLPLPMASPVLEETYRDLCAQLIDAAPNRDELLSRLYEVMVRSSRGFPDARSAASALGISERSLHRWLAARGTSFGTVVDQVRFQRAQEMLTKSALKIDRIAEMLGFAETASFSRAFKRWSGMPPTAFRVMSR</sequence>
<evidence type="ECO:0000259" key="4">
    <source>
        <dbReference type="PROSITE" id="PS01124"/>
    </source>
</evidence>
<proteinExistence type="predicted"/>
<organism evidence="5 6">
    <name type="scientific">Acidomonas methanolica NBRC 104435</name>
    <dbReference type="NCBI Taxonomy" id="1231351"/>
    <lineage>
        <taxon>Bacteria</taxon>
        <taxon>Pseudomonadati</taxon>
        <taxon>Pseudomonadota</taxon>
        <taxon>Alphaproteobacteria</taxon>
        <taxon>Acetobacterales</taxon>
        <taxon>Acetobacteraceae</taxon>
        <taxon>Acidomonas</taxon>
    </lineage>
</organism>
<evidence type="ECO:0000313" key="5">
    <source>
        <dbReference type="EMBL" id="GAJ30782.1"/>
    </source>
</evidence>
<dbReference type="EMBL" id="BAND01000297">
    <property type="protein sequence ID" value="GAJ30782.1"/>
    <property type="molecule type" value="Genomic_DNA"/>
</dbReference>
<reference evidence="5 6" key="2">
    <citation type="journal article" date="2014" name="FEMS Microbiol. Lett.">
        <title>Draft genomic DNA sequence of the facultatively methylotrophic bacterium Acidomonas methanolica type strain MB58.</title>
        <authorList>
            <person name="Higashiura N."/>
            <person name="Hadano H."/>
            <person name="Hirakawa H."/>
            <person name="Matsutani M."/>
            <person name="Takabe S."/>
            <person name="Matsushita K."/>
            <person name="Azuma Y."/>
        </authorList>
    </citation>
    <scope>NUCLEOTIDE SEQUENCE [LARGE SCALE GENOMIC DNA]</scope>
    <source>
        <strain evidence="5 6">MB58</strain>
    </source>
</reference>
<dbReference type="PROSITE" id="PS01124">
    <property type="entry name" value="HTH_ARAC_FAMILY_2"/>
    <property type="match status" value="1"/>
</dbReference>
<comment type="caution">
    <text evidence="5">The sequence shown here is derived from an EMBL/GenBank/DDBJ whole genome shotgun (WGS) entry which is preliminary data.</text>
</comment>
<keyword evidence="2" id="KW-0238">DNA-binding</keyword>
<reference evidence="6" key="1">
    <citation type="journal article" date="2014" name="FEMS Microbiol. Lett.">
        <title>Draft Genomic DNA Sequence of the Facultatively Methylotrophic Bacterium Acidomonas methanolica type strain MB58.</title>
        <authorList>
            <person name="Higashiura N."/>
            <person name="Hadano H."/>
            <person name="Hirakawa H."/>
            <person name="Matsutani M."/>
            <person name="Takabe S."/>
            <person name="Matsushita K."/>
            <person name="Azuma Y."/>
        </authorList>
    </citation>
    <scope>NUCLEOTIDE SEQUENCE [LARGE SCALE GENOMIC DNA]</scope>
    <source>
        <strain evidence="6">MB58</strain>
    </source>
</reference>
<dbReference type="GO" id="GO:0003700">
    <property type="term" value="F:DNA-binding transcription factor activity"/>
    <property type="evidence" value="ECO:0007669"/>
    <property type="project" value="InterPro"/>
</dbReference>
<dbReference type="InterPro" id="IPR018060">
    <property type="entry name" value="HTH_AraC"/>
</dbReference>
<dbReference type="PANTHER" id="PTHR47894">
    <property type="entry name" value="HTH-TYPE TRANSCRIPTIONAL REGULATOR GADX"/>
    <property type="match status" value="1"/>
</dbReference>
<evidence type="ECO:0000313" key="6">
    <source>
        <dbReference type="Proteomes" id="UP000019760"/>
    </source>
</evidence>
<evidence type="ECO:0000256" key="2">
    <source>
        <dbReference type="ARBA" id="ARBA00023125"/>
    </source>
</evidence>
<dbReference type="Pfam" id="PF12833">
    <property type="entry name" value="HTH_18"/>
    <property type="match status" value="1"/>
</dbReference>
<evidence type="ECO:0000256" key="1">
    <source>
        <dbReference type="ARBA" id="ARBA00023015"/>
    </source>
</evidence>
<dbReference type="Pfam" id="PF12625">
    <property type="entry name" value="Arabinose_bd"/>
    <property type="match status" value="1"/>
</dbReference>
<gene>
    <name evidence="5" type="ORF">Amme_339_006</name>
</gene>
<dbReference type="OrthoDB" id="9805730at2"/>
<dbReference type="AlphaFoldDB" id="A0A023D9F9"/>
<keyword evidence="3" id="KW-0804">Transcription</keyword>
<dbReference type="InterPro" id="IPR009057">
    <property type="entry name" value="Homeodomain-like_sf"/>
</dbReference>
<dbReference type="SMART" id="SM00342">
    <property type="entry name" value="HTH_ARAC"/>
    <property type="match status" value="1"/>
</dbReference>
<keyword evidence="1" id="KW-0805">Transcription regulation</keyword>
<dbReference type="SUPFAM" id="SSF46689">
    <property type="entry name" value="Homeodomain-like"/>
    <property type="match status" value="1"/>
</dbReference>
<protein>
    <submittedName>
        <fullName evidence="5">Transcriptional regulator AraC</fullName>
    </submittedName>
</protein>
<accession>A0A023D9F9</accession>
<dbReference type="PRINTS" id="PR00032">
    <property type="entry name" value="HTHARAC"/>
</dbReference>
<dbReference type="InterPro" id="IPR020449">
    <property type="entry name" value="Tscrpt_reg_AraC-type_HTH"/>
</dbReference>
<feature type="domain" description="HTH araC/xylS-type" evidence="4">
    <location>
        <begin position="238"/>
        <end position="339"/>
    </location>
</feature>
<dbReference type="PANTHER" id="PTHR47894:SF1">
    <property type="entry name" value="HTH-TYPE TRANSCRIPTIONAL REGULATOR VQSM"/>
    <property type="match status" value="1"/>
</dbReference>
<dbReference type="GO" id="GO:0000976">
    <property type="term" value="F:transcription cis-regulatory region binding"/>
    <property type="evidence" value="ECO:0007669"/>
    <property type="project" value="TreeGrafter"/>
</dbReference>
<dbReference type="Proteomes" id="UP000019760">
    <property type="component" value="Unassembled WGS sequence"/>
</dbReference>
<name>A0A023D9F9_ACIMT</name>